<keyword evidence="7" id="KW-1185">Reference proteome</keyword>
<keyword evidence="4" id="KW-0408">Iron</keyword>
<evidence type="ECO:0000313" key="6">
    <source>
        <dbReference type="EMBL" id="MBK1629641.1"/>
    </source>
</evidence>
<comment type="caution">
    <text evidence="6">The sequence shown here is derived from an EMBL/GenBank/DDBJ whole genome shotgun (WGS) entry which is preliminary data.</text>
</comment>
<dbReference type="InterPro" id="IPR051012">
    <property type="entry name" value="CellSynth/LPSAsmb/PSIAsmb"/>
</dbReference>
<dbReference type="Pfam" id="PF13432">
    <property type="entry name" value="TPR_16"/>
    <property type="match status" value="2"/>
</dbReference>
<keyword evidence="4" id="KW-0472">Membrane</keyword>
<feature type="binding site" evidence="4">
    <location>
        <position position="355"/>
    </location>
    <ligand>
        <name>Fe cation</name>
        <dbReference type="ChEBI" id="CHEBI:24875"/>
    </ligand>
</feature>
<evidence type="ECO:0000256" key="1">
    <source>
        <dbReference type="ARBA" id="ARBA00022723"/>
    </source>
</evidence>
<organism evidence="6 7">
    <name type="scientific">Thiohalocapsa halophila</name>
    <dbReference type="NCBI Taxonomy" id="69359"/>
    <lineage>
        <taxon>Bacteria</taxon>
        <taxon>Pseudomonadati</taxon>
        <taxon>Pseudomonadota</taxon>
        <taxon>Gammaproteobacteria</taxon>
        <taxon>Chromatiales</taxon>
        <taxon>Chromatiaceae</taxon>
        <taxon>Thiohalocapsa</taxon>
    </lineage>
</organism>
<keyword evidence="4" id="KW-1003">Cell membrane</keyword>
<dbReference type="SMART" id="SM00028">
    <property type="entry name" value="TPR"/>
    <property type="match status" value="6"/>
</dbReference>
<comment type="subcellular location">
    <subcellularLocation>
        <location evidence="4">Cell inner membrane</location>
        <topology evidence="4">Single-pass membrane protein</topology>
        <orientation evidence="4">Cytoplasmic side</orientation>
    </subcellularLocation>
</comment>
<keyword evidence="3 4" id="KW-0802">TPR repeat</keyword>
<sequence>MMEWLFLLLPVAAASGWWLARRGPRHTCAESEREPVFFRGLNYLLNEQPDKAIDVFLKLAEVDSETVETHLALGALFRRRGEVDRAIRIHQNLVARQSLGDAQRGFALYELGRDYMLAGLFDRAESLFKELVERQLLQARALRALIEIYQAEKEWPRCLETAEALQRISDEPLRTEIAQYHCELAEQCLRDGKADRARSHLLDAQSVDPDCIRASLVQARMELRAGDVETAALLYRRVAQRGPRYLPAMLPGLMECWQRLGRESVTAELRALFEQHPSPPLMLRLCDAIEAERGVAAAREFLVRYLSGHADLSGAERLLALRRRVQQPPSAEDEVLLEVIARQLAAQPGYQCDHCGFEARELHWQCPSCKRWGSIKTVEPEPIAAAAVLRQRQIA</sequence>
<proteinExistence type="inferred from homology"/>
<name>A0ABS1CCP0_9GAMM</name>
<feature type="binding site" evidence="4">
    <location>
        <position position="352"/>
    </location>
    <ligand>
        <name>Fe cation</name>
        <dbReference type="ChEBI" id="CHEBI:24875"/>
    </ligand>
</feature>
<evidence type="ECO:0000256" key="2">
    <source>
        <dbReference type="ARBA" id="ARBA00022737"/>
    </source>
</evidence>
<feature type="binding site" evidence="4">
    <location>
        <position position="369"/>
    </location>
    <ligand>
        <name>Fe cation</name>
        <dbReference type="ChEBI" id="CHEBI:24875"/>
    </ligand>
</feature>
<dbReference type="SUPFAM" id="SSF81901">
    <property type="entry name" value="HCP-like"/>
    <property type="match status" value="1"/>
</dbReference>
<comment type="function">
    <text evidence="4">Modulates cellular lipopolysaccharide (LPS) levels by regulating LpxC, which is involved in lipid A biosynthesis. May act by modulating the proteolytic activity of FtsH towards LpxC. May also coordinate assembly of proteins involved in LPS synthesis at the plasma membrane.</text>
</comment>
<dbReference type="InterPro" id="IPR030865">
    <property type="entry name" value="LapB"/>
</dbReference>
<keyword evidence="2 4" id="KW-0677">Repeat</keyword>
<dbReference type="Proteomes" id="UP000748752">
    <property type="component" value="Unassembled WGS sequence"/>
</dbReference>
<evidence type="ECO:0000256" key="3">
    <source>
        <dbReference type="ARBA" id="ARBA00022803"/>
    </source>
</evidence>
<feature type="domain" description="LapB rubredoxin metal binding" evidence="5">
    <location>
        <begin position="350"/>
        <end position="376"/>
    </location>
</feature>
<dbReference type="InterPro" id="IPR041166">
    <property type="entry name" value="Rubredoxin_2"/>
</dbReference>
<accession>A0ABS1CCP0</accession>
<protein>
    <recommendedName>
        <fullName evidence="4">Lipopolysaccharide assembly protein B</fullName>
    </recommendedName>
</protein>
<evidence type="ECO:0000259" key="5">
    <source>
        <dbReference type="Pfam" id="PF18073"/>
    </source>
</evidence>
<dbReference type="Gene3D" id="1.25.40.10">
    <property type="entry name" value="Tetratricopeptide repeat domain"/>
    <property type="match status" value="1"/>
</dbReference>
<dbReference type="PANTHER" id="PTHR45586">
    <property type="entry name" value="TPR REPEAT-CONTAINING PROTEIN PA4667"/>
    <property type="match status" value="1"/>
</dbReference>
<keyword evidence="4" id="KW-0997">Cell inner membrane</keyword>
<dbReference type="HAMAP" id="MF_00994">
    <property type="entry name" value="LPS_assembly_LapB"/>
    <property type="match status" value="1"/>
</dbReference>
<feature type="topological domain" description="Cytoplasmic" evidence="4">
    <location>
        <begin position="21"/>
        <end position="395"/>
    </location>
</feature>
<dbReference type="PANTHER" id="PTHR45586:SF1">
    <property type="entry name" value="LIPOPOLYSACCHARIDE ASSEMBLY PROTEIN B"/>
    <property type="match status" value="1"/>
</dbReference>
<keyword evidence="1 4" id="KW-0479">Metal-binding</keyword>
<gene>
    <name evidence="4" type="primary">lapB</name>
    <name evidence="6" type="ORF">CKO31_02590</name>
</gene>
<dbReference type="EMBL" id="NRRV01000004">
    <property type="protein sequence ID" value="MBK1629641.1"/>
    <property type="molecule type" value="Genomic_DNA"/>
</dbReference>
<evidence type="ECO:0000256" key="4">
    <source>
        <dbReference type="HAMAP-Rule" id="MF_00994"/>
    </source>
</evidence>
<dbReference type="NCBIfam" id="NF008757">
    <property type="entry name" value="PRK11788.1-5"/>
    <property type="match status" value="1"/>
</dbReference>
<dbReference type="InterPro" id="IPR019734">
    <property type="entry name" value="TPR_rpt"/>
</dbReference>
<dbReference type="InterPro" id="IPR011990">
    <property type="entry name" value="TPR-like_helical_dom_sf"/>
</dbReference>
<reference evidence="6 7" key="1">
    <citation type="journal article" date="2020" name="Microorganisms">
        <title>Osmotic Adaptation and Compatible Solute Biosynthesis of Phototrophic Bacteria as Revealed from Genome Analyses.</title>
        <authorList>
            <person name="Imhoff J.F."/>
            <person name="Rahn T."/>
            <person name="Kunzel S."/>
            <person name="Keller A."/>
            <person name="Neulinger S.C."/>
        </authorList>
    </citation>
    <scope>NUCLEOTIDE SEQUENCE [LARGE SCALE GENOMIC DNA]</scope>
    <source>
        <strain evidence="6 7">DSM 6210</strain>
    </source>
</reference>
<dbReference type="Pfam" id="PF18073">
    <property type="entry name" value="Zn_ribbon_LapB"/>
    <property type="match status" value="1"/>
</dbReference>
<feature type="binding site" evidence="4">
    <location>
        <position position="366"/>
    </location>
    <ligand>
        <name>Fe cation</name>
        <dbReference type="ChEBI" id="CHEBI:24875"/>
    </ligand>
</feature>
<comment type="similarity">
    <text evidence="4">Belongs to the LapB family.</text>
</comment>
<keyword evidence="4" id="KW-1133">Transmembrane helix</keyword>
<keyword evidence="4" id="KW-0812">Transmembrane</keyword>
<evidence type="ECO:0000313" key="7">
    <source>
        <dbReference type="Proteomes" id="UP000748752"/>
    </source>
</evidence>